<comment type="similarity">
    <text evidence="5">Belongs to the neugrin family.</text>
</comment>
<dbReference type="GO" id="GO:0005576">
    <property type="term" value="C:extracellular region"/>
    <property type="evidence" value="ECO:0007669"/>
    <property type="project" value="UniProtKB-SubCell"/>
</dbReference>
<dbReference type="GO" id="GO:0005634">
    <property type="term" value="C:nucleus"/>
    <property type="evidence" value="ECO:0007669"/>
    <property type="project" value="UniProtKB-SubCell"/>
</dbReference>
<evidence type="ECO:0000256" key="3">
    <source>
        <dbReference type="ARBA" id="ARBA00004325"/>
    </source>
</evidence>
<comment type="subcellular location">
    <subcellularLocation>
        <location evidence="3">Mitochondrion membrane</location>
    </subcellularLocation>
    <subcellularLocation>
        <location evidence="2">Nucleus</location>
    </subcellularLocation>
    <subcellularLocation>
        <location evidence="4">Secreted</location>
    </subcellularLocation>
</comment>
<dbReference type="AlphaFoldDB" id="A0A8S4BSJ0"/>
<dbReference type="PANTHER" id="PTHR13475">
    <property type="entry name" value="NEUGRIN"/>
    <property type="match status" value="1"/>
</dbReference>
<reference evidence="19" key="1">
    <citation type="submission" date="2021-05" db="EMBL/GenBank/DDBJ databases">
        <authorList>
            <person name="Tigano A."/>
        </authorList>
    </citation>
    <scope>NUCLEOTIDE SEQUENCE</scope>
</reference>
<evidence type="ECO:0000256" key="9">
    <source>
        <dbReference type="ARBA" id="ARBA00022525"/>
    </source>
</evidence>
<evidence type="ECO:0000256" key="13">
    <source>
        <dbReference type="ARBA" id="ARBA00023136"/>
    </source>
</evidence>
<comment type="function">
    <text evidence="1">Plays an essential role in mitochondrial ribosome biogenesis. As a component of a functional protein-RNA module, consisting of RCC1L, NGRN, RPUSD3, RPUSD4, TRUB2, FASTKD2 and 16S mitochondrial ribosomal RNA (16S mt-rRNA), controls 16S mt-rRNA abundance and is required for intra-mitochondrial translation of core subunits of the oxidative phosphorylation system.</text>
</comment>
<gene>
    <name evidence="19" type="ORF">MMEN_LOCUS21494</name>
</gene>
<keyword evidence="14" id="KW-0325">Glycoprotein</keyword>
<keyword evidence="8" id="KW-0217">Developmental protein</keyword>
<evidence type="ECO:0000256" key="8">
    <source>
        <dbReference type="ARBA" id="ARBA00022473"/>
    </source>
</evidence>
<evidence type="ECO:0000313" key="19">
    <source>
        <dbReference type="EMBL" id="CAG6021285.1"/>
    </source>
</evidence>
<dbReference type="PANTHER" id="PTHR13475:SF4">
    <property type="entry name" value="NEUGRIN"/>
    <property type="match status" value="1"/>
</dbReference>
<dbReference type="InterPro" id="IPR010487">
    <property type="entry name" value="NGRN/Rrg9"/>
</dbReference>
<dbReference type="OrthoDB" id="6415470at2759"/>
<evidence type="ECO:0000256" key="16">
    <source>
        <dbReference type="ARBA" id="ARBA00029657"/>
    </source>
</evidence>
<evidence type="ECO:0000256" key="2">
    <source>
        <dbReference type="ARBA" id="ARBA00004123"/>
    </source>
</evidence>
<dbReference type="EMBL" id="CAJRST010041110">
    <property type="protein sequence ID" value="CAG6021285.1"/>
    <property type="molecule type" value="Genomic_DNA"/>
</dbReference>
<feature type="signal peptide" evidence="18">
    <location>
        <begin position="1"/>
        <end position="25"/>
    </location>
</feature>
<keyword evidence="11" id="KW-0221">Differentiation</keyword>
<keyword evidence="13" id="KW-0472">Membrane</keyword>
<evidence type="ECO:0000256" key="6">
    <source>
        <dbReference type="ARBA" id="ARBA00011308"/>
    </source>
</evidence>
<evidence type="ECO:0000256" key="1">
    <source>
        <dbReference type="ARBA" id="ARBA00003783"/>
    </source>
</evidence>
<keyword evidence="20" id="KW-1185">Reference proteome</keyword>
<keyword evidence="15" id="KW-0539">Nucleus</keyword>
<keyword evidence="9" id="KW-0964">Secreted</keyword>
<keyword evidence="10 18" id="KW-0732">Signal</keyword>
<comment type="caution">
    <text evidence="19">The sequence shown here is derived from an EMBL/GenBank/DDBJ whole genome shotgun (WGS) entry which is preliminary data.</text>
</comment>
<evidence type="ECO:0000256" key="10">
    <source>
        <dbReference type="ARBA" id="ARBA00022729"/>
    </source>
</evidence>
<evidence type="ECO:0000256" key="18">
    <source>
        <dbReference type="SAM" id="SignalP"/>
    </source>
</evidence>
<dbReference type="GO" id="GO:0030154">
    <property type="term" value="P:cell differentiation"/>
    <property type="evidence" value="ECO:0007669"/>
    <property type="project" value="UniProtKB-KW"/>
</dbReference>
<evidence type="ECO:0000256" key="15">
    <source>
        <dbReference type="ARBA" id="ARBA00023242"/>
    </source>
</evidence>
<evidence type="ECO:0000313" key="20">
    <source>
        <dbReference type="Proteomes" id="UP000677803"/>
    </source>
</evidence>
<comment type="subunit">
    <text evidence="6">Forms a regulatory protein-RNA complex, consisting of RCC1L, NGRN, RPUSD3, RPUSD4, TRUB2, FASTKD2 and 16S mt-rRNA. Interacts with 16S mt-rRNA; this interaction is direct.</text>
</comment>
<name>A0A8S4BSJ0_9TELE</name>
<evidence type="ECO:0000256" key="7">
    <source>
        <dbReference type="ARBA" id="ARBA00016593"/>
    </source>
</evidence>
<dbReference type="GO" id="GO:0031966">
    <property type="term" value="C:mitochondrial membrane"/>
    <property type="evidence" value="ECO:0007669"/>
    <property type="project" value="UniProtKB-SubCell"/>
</dbReference>
<accession>A0A8S4BSJ0</accession>
<dbReference type="Proteomes" id="UP000677803">
    <property type="component" value="Unassembled WGS sequence"/>
</dbReference>
<evidence type="ECO:0000256" key="17">
    <source>
        <dbReference type="SAM" id="MobiDB-lite"/>
    </source>
</evidence>
<sequence>MARALRVFPLLFGLRAIPLIPSVYCSSCRFASRGVNKSWMGQSHVLRDRGPNSPRHREEVSEEEVDLDDVDDKLQALLDEGRKRQKTVKYHILRRQMTPSGPSQRKLTWDAIKQIRYLKNEQPEEWTIERLAEGFSVTPDVILRVLRSNFTPSPDRRAKQDATVMIKLGQQALPSGTGLLKDKLKLPGSHNPTTLQIGRSEGALVPISDQTQMIQVSETQTKSPARVLPSQFTAGVTEDVQEKRSAVEAGGEDDNEGWDGQVLTEEELEEYLDMEKPSPVTQVGNDVFDAEGNFLYRI</sequence>
<evidence type="ECO:0000256" key="4">
    <source>
        <dbReference type="ARBA" id="ARBA00004613"/>
    </source>
</evidence>
<evidence type="ECO:0000256" key="14">
    <source>
        <dbReference type="ARBA" id="ARBA00023180"/>
    </source>
</evidence>
<protein>
    <recommendedName>
        <fullName evidence="7">Neugrin</fullName>
    </recommendedName>
    <alternativeName>
        <fullName evidence="16">Neurite outgrowth-associated protein</fullName>
    </alternativeName>
</protein>
<organism evidence="19 20">
    <name type="scientific">Menidia menidia</name>
    <name type="common">Atlantic silverside</name>
    <dbReference type="NCBI Taxonomy" id="238744"/>
    <lineage>
        <taxon>Eukaryota</taxon>
        <taxon>Metazoa</taxon>
        <taxon>Chordata</taxon>
        <taxon>Craniata</taxon>
        <taxon>Vertebrata</taxon>
        <taxon>Euteleostomi</taxon>
        <taxon>Actinopterygii</taxon>
        <taxon>Neopterygii</taxon>
        <taxon>Teleostei</taxon>
        <taxon>Neoteleostei</taxon>
        <taxon>Acanthomorphata</taxon>
        <taxon>Ovalentaria</taxon>
        <taxon>Atherinomorphae</taxon>
        <taxon>Atheriniformes</taxon>
        <taxon>Atherinopsidae</taxon>
        <taxon>Menidiinae</taxon>
        <taxon>Menidia</taxon>
    </lineage>
</organism>
<evidence type="ECO:0000256" key="5">
    <source>
        <dbReference type="ARBA" id="ARBA00008082"/>
    </source>
</evidence>
<evidence type="ECO:0000256" key="11">
    <source>
        <dbReference type="ARBA" id="ARBA00022782"/>
    </source>
</evidence>
<keyword evidence="12" id="KW-0496">Mitochondrion</keyword>
<feature type="region of interest" description="Disordered" evidence="17">
    <location>
        <begin position="242"/>
        <end position="261"/>
    </location>
</feature>
<proteinExistence type="inferred from homology"/>
<dbReference type="Pfam" id="PF06413">
    <property type="entry name" value="Neugrin"/>
    <property type="match status" value="1"/>
</dbReference>
<feature type="chain" id="PRO_5035922220" description="Neugrin" evidence="18">
    <location>
        <begin position="26"/>
        <end position="298"/>
    </location>
</feature>
<evidence type="ECO:0000256" key="12">
    <source>
        <dbReference type="ARBA" id="ARBA00023128"/>
    </source>
</evidence>